<gene>
    <name evidence="1" type="ORF">AN2V17_20970</name>
</gene>
<organism evidence="1 2">
    <name type="scientific">Vallitalea maricola</name>
    <dbReference type="NCBI Taxonomy" id="3074433"/>
    <lineage>
        <taxon>Bacteria</taxon>
        <taxon>Bacillati</taxon>
        <taxon>Bacillota</taxon>
        <taxon>Clostridia</taxon>
        <taxon>Lachnospirales</taxon>
        <taxon>Vallitaleaceae</taxon>
        <taxon>Vallitalea</taxon>
    </lineage>
</organism>
<proteinExistence type="predicted"/>
<protein>
    <submittedName>
        <fullName evidence="1">Extracellular solute-binding protein</fullName>
    </submittedName>
</protein>
<evidence type="ECO:0000313" key="2">
    <source>
        <dbReference type="Proteomes" id="UP001374599"/>
    </source>
</evidence>
<name>A0ACB5UJ00_9FIRM</name>
<sequence>MKKSLSVILAITICLSIVLAGCQNKQGEKGTKPTDGTTEEVVTLKLMGWDNESQQKVYLEPFRKDNPNIKIEYQFVDNKQFDNVLNAQLAANEGPDIIIAGAQVKNLAAAGYLTDLTNEPIANKYMETGLSAFSFDGKYYGIPKLSWFEGVFYNKKIFAENDIEIPKTYDEWLQIHETLKEVGIKPQTMGAKSWEPMMKQSMGLLLNEFYATDAGKNFDEDFDSGKKTVEGNWNDALDKWGIMVERGYITKEMLGLDYDQALEEFALEKAAMWDSGPWSDVALKEKNPDLDYGMFPFPGSKEGTGWLVGGPGGAFCINKNTKHKEAAIKFLEYISTPEIQIAWAKEQSGSSFLKGVEVELGPVYEDCAKAFKAGNVYCPWNNWFGAQSIIMEMGKAEQDFIAGQKNIEQVVKAIDKKAEEIKSNRE</sequence>
<dbReference type="Proteomes" id="UP001374599">
    <property type="component" value="Unassembled WGS sequence"/>
</dbReference>
<comment type="caution">
    <text evidence="1">The sequence shown here is derived from an EMBL/GenBank/DDBJ whole genome shotgun (WGS) entry which is preliminary data.</text>
</comment>
<dbReference type="EMBL" id="BTPU01000031">
    <property type="protein sequence ID" value="GMQ62865.1"/>
    <property type="molecule type" value="Genomic_DNA"/>
</dbReference>
<evidence type="ECO:0000313" key="1">
    <source>
        <dbReference type="EMBL" id="GMQ62865.1"/>
    </source>
</evidence>
<reference evidence="1" key="1">
    <citation type="submission" date="2023-09" db="EMBL/GenBank/DDBJ databases">
        <title>Vallitalea sediminicola and Vallitalea maricola sp. nov., anaerobic bacteria isolated from marine sediment.</title>
        <authorList>
            <person name="Hirano S."/>
            <person name="Maeda A."/>
            <person name="Terahara T."/>
            <person name="Mori K."/>
            <person name="Hamada M."/>
            <person name="Matsumoto R."/>
            <person name="Kobayashi T."/>
        </authorList>
    </citation>
    <scope>NUCLEOTIDE SEQUENCE</scope>
    <source>
        <strain evidence="1">AN17-2</strain>
    </source>
</reference>
<accession>A0ACB5UJ00</accession>
<keyword evidence="2" id="KW-1185">Reference proteome</keyword>